<reference evidence="11" key="1">
    <citation type="journal article" date="2019" name="Int. J. Syst. Evol. Microbiol.">
        <title>The Global Catalogue of Microorganisms (GCM) 10K type strain sequencing project: providing services to taxonomists for standard genome sequencing and annotation.</title>
        <authorList>
            <consortium name="The Broad Institute Genomics Platform"/>
            <consortium name="The Broad Institute Genome Sequencing Center for Infectious Disease"/>
            <person name="Wu L."/>
            <person name="Ma J."/>
        </authorList>
    </citation>
    <scope>NUCLEOTIDE SEQUENCE [LARGE SCALE GENOMIC DNA]</scope>
    <source>
        <strain evidence="11">DFY28</strain>
    </source>
</reference>
<evidence type="ECO:0000259" key="9">
    <source>
        <dbReference type="Pfam" id="PF02771"/>
    </source>
</evidence>
<keyword evidence="5 6" id="KW-0560">Oxidoreductase</keyword>
<proteinExistence type="inferred from homology"/>
<dbReference type="SUPFAM" id="SSF47203">
    <property type="entry name" value="Acyl-CoA dehydrogenase C-terminal domain-like"/>
    <property type="match status" value="1"/>
</dbReference>
<dbReference type="InterPro" id="IPR052161">
    <property type="entry name" value="Mycobact_Acyl-CoA_DH"/>
</dbReference>
<organism evidence="10 11">
    <name type="scientific">Phenylobacterium terrae</name>
    <dbReference type="NCBI Taxonomy" id="2665495"/>
    <lineage>
        <taxon>Bacteria</taxon>
        <taxon>Pseudomonadati</taxon>
        <taxon>Pseudomonadota</taxon>
        <taxon>Alphaproteobacteria</taxon>
        <taxon>Caulobacterales</taxon>
        <taxon>Caulobacteraceae</taxon>
        <taxon>Phenylobacterium</taxon>
    </lineage>
</organism>
<dbReference type="InterPro" id="IPR009075">
    <property type="entry name" value="AcylCo_DH/oxidase_C"/>
</dbReference>
<sequence length="403" mass="44332">MQAPVSTRDALEAFRLEAQAWLQDNFPSALAGRAPQSGQAEPDEAEFGLWRARLCAKGWGTPTWPAAYGGGGLTPQEARVLREEMRKVGAWNPIGWSMGVRMLGPTLLEYGTEAQKQRHIPPITRGETRWCQGYSEPNAGSDLASLQTRAEDKGDHFLVNGQKIWTSGAQYADWCFCLVRTDPTRKHDGISFLLIDMRSPGVEVRPILLIAGRSPFCETFFTDVKVPKENLVGELNGGWTVGKRLLQYERQRNEDAPRRATEQRPIEEVVAEYVGRDAAGRLADADLRMRLVRHAMERQAFNLTMQRTIAEASGGGPTAATSILKNVSSLLVQERAELLVEAMGAQGLGWDGEGFTPEELACVREWLSGKANTIFAGSYEIQNNIIAKRILGLPEPGRAAAAG</sequence>
<dbReference type="InterPro" id="IPR046373">
    <property type="entry name" value="Acyl-CoA_Oxase/DH_mid-dom_sf"/>
</dbReference>
<protein>
    <submittedName>
        <fullName evidence="10">Acyl-CoA dehydrogenase family protein</fullName>
    </submittedName>
</protein>
<dbReference type="InterPro" id="IPR037069">
    <property type="entry name" value="AcylCoA_DH/ox_N_sf"/>
</dbReference>
<feature type="domain" description="Acyl-CoA dehydrogenase/oxidase C-terminal" evidence="7">
    <location>
        <begin position="236"/>
        <end position="391"/>
    </location>
</feature>
<evidence type="ECO:0000256" key="6">
    <source>
        <dbReference type="RuleBase" id="RU362125"/>
    </source>
</evidence>
<dbReference type="InterPro" id="IPR036250">
    <property type="entry name" value="AcylCo_DH-like_C"/>
</dbReference>
<dbReference type="InterPro" id="IPR013786">
    <property type="entry name" value="AcylCoA_DH/ox_N"/>
</dbReference>
<dbReference type="Gene3D" id="1.10.540.10">
    <property type="entry name" value="Acyl-CoA dehydrogenase/oxidase, N-terminal domain"/>
    <property type="match status" value="1"/>
</dbReference>
<evidence type="ECO:0000256" key="3">
    <source>
        <dbReference type="ARBA" id="ARBA00022630"/>
    </source>
</evidence>
<evidence type="ECO:0000256" key="2">
    <source>
        <dbReference type="ARBA" id="ARBA00009347"/>
    </source>
</evidence>
<keyword evidence="3 6" id="KW-0285">Flavoprotein</keyword>
<evidence type="ECO:0000313" key="10">
    <source>
        <dbReference type="EMBL" id="MFD1781872.1"/>
    </source>
</evidence>
<dbReference type="PANTHER" id="PTHR43292:SF3">
    <property type="entry name" value="ACYL-COA DEHYDROGENASE FADE29"/>
    <property type="match status" value="1"/>
</dbReference>
<evidence type="ECO:0000256" key="1">
    <source>
        <dbReference type="ARBA" id="ARBA00001974"/>
    </source>
</evidence>
<comment type="caution">
    <text evidence="10">The sequence shown here is derived from an EMBL/GenBank/DDBJ whole genome shotgun (WGS) entry which is preliminary data.</text>
</comment>
<dbReference type="InterPro" id="IPR006091">
    <property type="entry name" value="Acyl-CoA_Oxase/DH_mid-dom"/>
</dbReference>
<evidence type="ECO:0000259" key="8">
    <source>
        <dbReference type="Pfam" id="PF02770"/>
    </source>
</evidence>
<feature type="domain" description="Acyl-CoA dehydrogenase/oxidase N-terminal" evidence="9">
    <location>
        <begin position="12"/>
        <end position="127"/>
    </location>
</feature>
<dbReference type="Gene3D" id="1.20.140.10">
    <property type="entry name" value="Butyryl-CoA Dehydrogenase, subunit A, domain 3"/>
    <property type="match status" value="1"/>
</dbReference>
<dbReference type="Pfam" id="PF02770">
    <property type="entry name" value="Acyl-CoA_dh_M"/>
    <property type="match status" value="1"/>
</dbReference>
<keyword evidence="4 6" id="KW-0274">FAD</keyword>
<feature type="domain" description="Acyl-CoA oxidase/dehydrogenase middle" evidence="8">
    <location>
        <begin position="131"/>
        <end position="224"/>
    </location>
</feature>
<dbReference type="PANTHER" id="PTHR43292">
    <property type="entry name" value="ACYL-COA DEHYDROGENASE"/>
    <property type="match status" value="1"/>
</dbReference>
<evidence type="ECO:0000256" key="4">
    <source>
        <dbReference type="ARBA" id="ARBA00022827"/>
    </source>
</evidence>
<evidence type="ECO:0000256" key="5">
    <source>
        <dbReference type="ARBA" id="ARBA00023002"/>
    </source>
</evidence>
<comment type="similarity">
    <text evidence="2 6">Belongs to the acyl-CoA dehydrogenase family.</text>
</comment>
<name>A0ABW4MV81_9CAUL</name>
<comment type="cofactor">
    <cofactor evidence="1 6">
        <name>FAD</name>
        <dbReference type="ChEBI" id="CHEBI:57692"/>
    </cofactor>
</comment>
<gene>
    <name evidence="10" type="ORF">ACFSC0_00565</name>
</gene>
<accession>A0ABW4MV81</accession>
<dbReference type="Pfam" id="PF02771">
    <property type="entry name" value="Acyl-CoA_dh_N"/>
    <property type="match status" value="1"/>
</dbReference>
<evidence type="ECO:0000259" key="7">
    <source>
        <dbReference type="Pfam" id="PF00441"/>
    </source>
</evidence>
<dbReference type="InterPro" id="IPR009100">
    <property type="entry name" value="AcylCoA_DH/oxidase_NM_dom_sf"/>
</dbReference>
<dbReference type="SUPFAM" id="SSF56645">
    <property type="entry name" value="Acyl-CoA dehydrogenase NM domain-like"/>
    <property type="match status" value="1"/>
</dbReference>
<dbReference type="EMBL" id="JBHUEY010000001">
    <property type="protein sequence ID" value="MFD1781872.1"/>
    <property type="molecule type" value="Genomic_DNA"/>
</dbReference>
<dbReference type="Pfam" id="PF00441">
    <property type="entry name" value="Acyl-CoA_dh_1"/>
    <property type="match status" value="1"/>
</dbReference>
<dbReference type="Proteomes" id="UP001597237">
    <property type="component" value="Unassembled WGS sequence"/>
</dbReference>
<dbReference type="RefSeq" id="WP_377281295.1">
    <property type="nucleotide sequence ID" value="NZ_JBHRSI010000003.1"/>
</dbReference>
<evidence type="ECO:0000313" key="11">
    <source>
        <dbReference type="Proteomes" id="UP001597237"/>
    </source>
</evidence>
<dbReference type="Gene3D" id="2.40.110.10">
    <property type="entry name" value="Butyryl-CoA Dehydrogenase, subunit A, domain 2"/>
    <property type="match status" value="1"/>
</dbReference>
<keyword evidence="11" id="KW-1185">Reference proteome</keyword>